<evidence type="ECO:0000313" key="3">
    <source>
        <dbReference type="Proteomes" id="UP001258017"/>
    </source>
</evidence>
<comment type="caution">
    <text evidence="2">The sequence shown here is derived from an EMBL/GenBank/DDBJ whole genome shotgun (WGS) entry which is preliminary data.</text>
</comment>
<organism evidence="2 3">
    <name type="scientific">Odynerus spinipes</name>
    <dbReference type="NCBI Taxonomy" id="1348599"/>
    <lineage>
        <taxon>Eukaryota</taxon>
        <taxon>Metazoa</taxon>
        <taxon>Ecdysozoa</taxon>
        <taxon>Arthropoda</taxon>
        <taxon>Hexapoda</taxon>
        <taxon>Insecta</taxon>
        <taxon>Pterygota</taxon>
        <taxon>Neoptera</taxon>
        <taxon>Endopterygota</taxon>
        <taxon>Hymenoptera</taxon>
        <taxon>Apocrita</taxon>
        <taxon>Aculeata</taxon>
        <taxon>Vespoidea</taxon>
        <taxon>Vespidae</taxon>
        <taxon>Eumeninae</taxon>
        <taxon>Odynerus</taxon>
    </lineage>
</organism>
<dbReference type="Proteomes" id="UP001258017">
    <property type="component" value="Unassembled WGS sequence"/>
</dbReference>
<dbReference type="Pfam" id="PF03184">
    <property type="entry name" value="DDE_1"/>
    <property type="match status" value="1"/>
</dbReference>
<reference evidence="2" key="1">
    <citation type="submission" date="2021-08" db="EMBL/GenBank/DDBJ databases">
        <authorList>
            <person name="Misof B."/>
            <person name="Oliver O."/>
            <person name="Podsiadlowski L."/>
            <person name="Donath A."/>
            <person name="Peters R."/>
            <person name="Mayer C."/>
            <person name="Rust J."/>
            <person name="Gunkel S."/>
            <person name="Lesny P."/>
            <person name="Martin S."/>
            <person name="Oeyen J.P."/>
            <person name="Petersen M."/>
            <person name="Panagiotis P."/>
            <person name="Wilbrandt J."/>
            <person name="Tanja T."/>
        </authorList>
    </citation>
    <scope>NUCLEOTIDE SEQUENCE</scope>
    <source>
        <strain evidence="2">GBR_01_08_01A</strain>
        <tissue evidence="2">Thorax + abdomen</tissue>
    </source>
</reference>
<proteinExistence type="predicted"/>
<dbReference type="GO" id="GO:0003676">
    <property type="term" value="F:nucleic acid binding"/>
    <property type="evidence" value="ECO:0007669"/>
    <property type="project" value="InterPro"/>
</dbReference>
<protein>
    <recommendedName>
        <fullName evidence="1">DDE-1 domain-containing protein</fullName>
    </recommendedName>
</protein>
<feature type="domain" description="DDE-1" evidence="1">
    <location>
        <begin position="1"/>
        <end position="70"/>
    </location>
</feature>
<keyword evidence="3" id="KW-1185">Reference proteome</keyword>
<reference evidence="2" key="2">
    <citation type="journal article" date="2023" name="Commun. Biol.">
        <title>Intrasexual cuticular hydrocarbon dimorphism in a wasp sheds light on hydrocarbon biosynthesis genes in Hymenoptera.</title>
        <authorList>
            <person name="Moris V.C."/>
            <person name="Podsiadlowski L."/>
            <person name="Martin S."/>
            <person name="Oeyen J.P."/>
            <person name="Donath A."/>
            <person name="Petersen M."/>
            <person name="Wilbrandt J."/>
            <person name="Misof B."/>
            <person name="Liedtke D."/>
            <person name="Thamm M."/>
            <person name="Scheiner R."/>
            <person name="Schmitt T."/>
            <person name="Niehuis O."/>
        </authorList>
    </citation>
    <scope>NUCLEOTIDE SEQUENCE</scope>
    <source>
        <strain evidence="2">GBR_01_08_01A</strain>
    </source>
</reference>
<sequence>LVDNCPAHPQITGLKFISLVFLPPNTTSVLQAMDQGIIRALKTNFRKNLVLKTIEHIDTNQELSTVKFKNAGFFQNSDISSSQDVNEQNSVTEFDVENDMPLVLWVRN</sequence>
<dbReference type="EMBL" id="JAIFRP010003384">
    <property type="protein sequence ID" value="KAK2577650.1"/>
    <property type="molecule type" value="Genomic_DNA"/>
</dbReference>
<dbReference type="InterPro" id="IPR004875">
    <property type="entry name" value="DDE_SF_endonuclease_dom"/>
</dbReference>
<dbReference type="AlphaFoldDB" id="A0AAD9RDB6"/>
<accession>A0AAD9RDB6</accession>
<gene>
    <name evidence="2" type="ORF">KPH14_000914</name>
</gene>
<feature type="non-terminal residue" evidence="2">
    <location>
        <position position="1"/>
    </location>
</feature>
<name>A0AAD9RDB6_9HYME</name>
<evidence type="ECO:0000259" key="1">
    <source>
        <dbReference type="Pfam" id="PF03184"/>
    </source>
</evidence>
<evidence type="ECO:0000313" key="2">
    <source>
        <dbReference type="EMBL" id="KAK2577650.1"/>
    </source>
</evidence>